<keyword evidence="3" id="KW-1185">Reference proteome</keyword>
<feature type="transmembrane region" description="Helical" evidence="1">
    <location>
        <begin position="105"/>
        <end position="121"/>
    </location>
</feature>
<dbReference type="EMBL" id="JAFBDQ010000006">
    <property type="protein sequence ID" value="MBM7556604.1"/>
    <property type="molecule type" value="Genomic_DNA"/>
</dbReference>
<dbReference type="RefSeq" id="WP_204701382.1">
    <property type="nucleotide sequence ID" value="NZ_JAFBDQ010000006.1"/>
</dbReference>
<proteinExistence type="predicted"/>
<evidence type="ECO:0000313" key="3">
    <source>
        <dbReference type="Proteomes" id="UP000774000"/>
    </source>
</evidence>
<keyword evidence="1" id="KW-0812">Transmembrane</keyword>
<organism evidence="2 3">
    <name type="scientific">Halanaerobacter jeridensis</name>
    <dbReference type="NCBI Taxonomy" id="706427"/>
    <lineage>
        <taxon>Bacteria</taxon>
        <taxon>Bacillati</taxon>
        <taxon>Bacillota</taxon>
        <taxon>Clostridia</taxon>
        <taxon>Halanaerobiales</taxon>
        <taxon>Halobacteroidaceae</taxon>
        <taxon>Halanaerobacter</taxon>
    </lineage>
</organism>
<evidence type="ECO:0000256" key="1">
    <source>
        <dbReference type="SAM" id="Phobius"/>
    </source>
</evidence>
<feature type="transmembrane region" description="Helical" evidence="1">
    <location>
        <begin position="74"/>
        <end position="93"/>
    </location>
</feature>
<dbReference type="AlphaFoldDB" id="A0A938XRU2"/>
<protein>
    <submittedName>
        <fullName evidence="2">Uncharacterized protein</fullName>
    </submittedName>
</protein>
<comment type="caution">
    <text evidence="2">The sequence shown here is derived from an EMBL/GenBank/DDBJ whole genome shotgun (WGS) entry which is preliminary data.</text>
</comment>
<sequence length="122" mass="13831">MNFAGIDLIFALLTVGIIVIIRFMTTKLPETILIKGQDNQIIFSLAKKNIKYLIIGLGLYVWLMEFIIVNELLLLRLITPLLLEGSLFALLIITNLGYRKLGERLTITGFFLFVVSVVYLVL</sequence>
<evidence type="ECO:0000313" key="2">
    <source>
        <dbReference type="EMBL" id="MBM7556604.1"/>
    </source>
</evidence>
<accession>A0A938XRU2</accession>
<feature type="transmembrane region" description="Helical" evidence="1">
    <location>
        <begin position="50"/>
        <end position="68"/>
    </location>
</feature>
<gene>
    <name evidence="2" type="ORF">JOC47_001455</name>
</gene>
<dbReference type="Proteomes" id="UP000774000">
    <property type="component" value="Unassembled WGS sequence"/>
</dbReference>
<reference evidence="2" key="1">
    <citation type="submission" date="2021-01" db="EMBL/GenBank/DDBJ databases">
        <title>Genomic Encyclopedia of Type Strains, Phase IV (KMG-IV): sequencing the most valuable type-strain genomes for metagenomic binning, comparative biology and taxonomic classification.</title>
        <authorList>
            <person name="Goeker M."/>
        </authorList>
    </citation>
    <scope>NUCLEOTIDE SEQUENCE</scope>
    <source>
        <strain evidence="2">DSM 23230</strain>
    </source>
</reference>
<feature type="transmembrane region" description="Helical" evidence="1">
    <location>
        <begin position="6"/>
        <end position="25"/>
    </location>
</feature>
<keyword evidence="1" id="KW-0472">Membrane</keyword>
<name>A0A938XRU2_9FIRM</name>
<keyword evidence="1" id="KW-1133">Transmembrane helix</keyword>